<proteinExistence type="predicted"/>
<name>A0A4C1SIG4_EUMVA</name>
<gene>
    <name evidence="1" type="ORF">EVAR_2242_1</name>
</gene>
<keyword evidence="2" id="KW-1185">Reference proteome</keyword>
<evidence type="ECO:0000313" key="1">
    <source>
        <dbReference type="EMBL" id="GBP00921.1"/>
    </source>
</evidence>
<organism evidence="1 2">
    <name type="scientific">Eumeta variegata</name>
    <name type="common">Bagworm moth</name>
    <name type="synonym">Eumeta japonica</name>
    <dbReference type="NCBI Taxonomy" id="151549"/>
    <lineage>
        <taxon>Eukaryota</taxon>
        <taxon>Metazoa</taxon>
        <taxon>Ecdysozoa</taxon>
        <taxon>Arthropoda</taxon>
        <taxon>Hexapoda</taxon>
        <taxon>Insecta</taxon>
        <taxon>Pterygota</taxon>
        <taxon>Neoptera</taxon>
        <taxon>Endopterygota</taxon>
        <taxon>Lepidoptera</taxon>
        <taxon>Glossata</taxon>
        <taxon>Ditrysia</taxon>
        <taxon>Tineoidea</taxon>
        <taxon>Psychidae</taxon>
        <taxon>Oiketicinae</taxon>
        <taxon>Eumeta</taxon>
    </lineage>
</organism>
<dbReference type="Proteomes" id="UP000299102">
    <property type="component" value="Unassembled WGS sequence"/>
</dbReference>
<evidence type="ECO:0000313" key="2">
    <source>
        <dbReference type="Proteomes" id="UP000299102"/>
    </source>
</evidence>
<dbReference type="AlphaFoldDB" id="A0A4C1SIG4"/>
<accession>A0A4C1SIG4</accession>
<reference evidence="1 2" key="1">
    <citation type="journal article" date="2019" name="Commun. Biol.">
        <title>The bagworm genome reveals a unique fibroin gene that provides high tensile strength.</title>
        <authorList>
            <person name="Kono N."/>
            <person name="Nakamura H."/>
            <person name="Ohtoshi R."/>
            <person name="Tomita M."/>
            <person name="Numata K."/>
            <person name="Arakawa K."/>
        </authorList>
    </citation>
    <scope>NUCLEOTIDE SEQUENCE [LARGE SCALE GENOMIC DNA]</scope>
</reference>
<dbReference type="EMBL" id="BGZK01000007">
    <property type="protein sequence ID" value="GBP00921.1"/>
    <property type="molecule type" value="Genomic_DNA"/>
</dbReference>
<protein>
    <submittedName>
        <fullName evidence="1">Uncharacterized protein</fullName>
    </submittedName>
</protein>
<sequence length="78" mass="8475">MVKNIGFRQEDAGKDANRSVPDIIIASVTTVVGGSRCALSQRGGIGVLSFQFEIKRLSEDVPQRSGEQSLMSLKPLHF</sequence>
<comment type="caution">
    <text evidence="1">The sequence shown here is derived from an EMBL/GenBank/DDBJ whole genome shotgun (WGS) entry which is preliminary data.</text>
</comment>